<feature type="domain" description="DUF6534" evidence="2">
    <location>
        <begin position="172"/>
        <end position="258"/>
    </location>
</feature>
<dbReference type="Pfam" id="PF20152">
    <property type="entry name" value="DUF6534"/>
    <property type="match status" value="1"/>
</dbReference>
<dbReference type="STRING" id="1884261.A0A5C3Q5Z6"/>
<evidence type="ECO:0000259" key="2">
    <source>
        <dbReference type="Pfam" id="PF20152"/>
    </source>
</evidence>
<evidence type="ECO:0000256" key="1">
    <source>
        <dbReference type="SAM" id="Phobius"/>
    </source>
</evidence>
<dbReference type="PANTHER" id="PTHR40465">
    <property type="entry name" value="CHROMOSOME 1, WHOLE GENOME SHOTGUN SEQUENCE"/>
    <property type="match status" value="1"/>
</dbReference>
<dbReference type="InterPro" id="IPR045339">
    <property type="entry name" value="DUF6534"/>
</dbReference>
<name>A0A5C3Q5Z6_9AGAR</name>
<keyword evidence="1" id="KW-0472">Membrane</keyword>
<reference evidence="3 4" key="1">
    <citation type="journal article" date="2019" name="Nat. Ecol. Evol.">
        <title>Megaphylogeny resolves global patterns of mushroom evolution.</title>
        <authorList>
            <person name="Varga T."/>
            <person name="Krizsan K."/>
            <person name="Foldi C."/>
            <person name="Dima B."/>
            <person name="Sanchez-Garcia M."/>
            <person name="Sanchez-Ramirez S."/>
            <person name="Szollosi G.J."/>
            <person name="Szarkandi J.G."/>
            <person name="Papp V."/>
            <person name="Albert L."/>
            <person name="Andreopoulos W."/>
            <person name="Angelini C."/>
            <person name="Antonin V."/>
            <person name="Barry K.W."/>
            <person name="Bougher N.L."/>
            <person name="Buchanan P."/>
            <person name="Buyck B."/>
            <person name="Bense V."/>
            <person name="Catcheside P."/>
            <person name="Chovatia M."/>
            <person name="Cooper J."/>
            <person name="Damon W."/>
            <person name="Desjardin D."/>
            <person name="Finy P."/>
            <person name="Geml J."/>
            <person name="Haridas S."/>
            <person name="Hughes K."/>
            <person name="Justo A."/>
            <person name="Karasinski D."/>
            <person name="Kautmanova I."/>
            <person name="Kiss B."/>
            <person name="Kocsube S."/>
            <person name="Kotiranta H."/>
            <person name="LaButti K.M."/>
            <person name="Lechner B.E."/>
            <person name="Liimatainen K."/>
            <person name="Lipzen A."/>
            <person name="Lukacs Z."/>
            <person name="Mihaltcheva S."/>
            <person name="Morgado L.N."/>
            <person name="Niskanen T."/>
            <person name="Noordeloos M.E."/>
            <person name="Ohm R.A."/>
            <person name="Ortiz-Santana B."/>
            <person name="Ovrebo C."/>
            <person name="Racz N."/>
            <person name="Riley R."/>
            <person name="Savchenko A."/>
            <person name="Shiryaev A."/>
            <person name="Soop K."/>
            <person name="Spirin V."/>
            <person name="Szebenyi C."/>
            <person name="Tomsovsky M."/>
            <person name="Tulloss R.E."/>
            <person name="Uehling J."/>
            <person name="Grigoriev I.V."/>
            <person name="Vagvolgyi C."/>
            <person name="Papp T."/>
            <person name="Martin F.M."/>
            <person name="Miettinen O."/>
            <person name="Hibbett D.S."/>
            <person name="Nagy L.G."/>
        </authorList>
    </citation>
    <scope>NUCLEOTIDE SEQUENCE [LARGE SCALE GENOMIC DNA]</scope>
    <source>
        <strain evidence="3 4">CBS 309.79</strain>
    </source>
</reference>
<feature type="transmembrane region" description="Helical" evidence="1">
    <location>
        <begin position="20"/>
        <end position="42"/>
    </location>
</feature>
<keyword evidence="4" id="KW-1185">Reference proteome</keyword>
<dbReference type="OrthoDB" id="2535105at2759"/>
<organism evidence="3 4">
    <name type="scientific">Pterulicium gracile</name>
    <dbReference type="NCBI Taxonomy" id="1884261"/>
    <lineage>
        <taxon>Eukaryota</taxon>
        <taxon>Fungi</taxon>
        <taxon>Dikarya</taxon>
        <taxon>Basidiomycota</taxon>
        <taxon>Agaricomycotina</taxon>
        <taxon>Agaricomycetes</taxon>
        <taxon>Agaricomycetidae</taxon>
        <taxon>Agaricales</taxon>
        <taxon>Pleurotineae</taxon>
        <taxon>Pterulaceae</taxon>
        <taxon>Pterulicium</taxon>
    </lineage>
</organism>
<feature type="transmembrane region" description="Helical" evidence="1">
    <location>
        <begin position="170"/>
        <end position="187"/>
    </location>
</feature>
<gene>
    <name evidence="3" type="ORF">BDV98DRAFT_608198</name>
</gene>
<dbReference type="Proteomes" id="UP000305067">
    <property type="component" value="Unassembled WGS sequence"/>
</dbReference>
<accession>A0A5C3Q5Z6</accession>
<feature type="transmembrane region" description="Helical" evidence="1">
    <location>
        <begin position="91"/>
        <end position="113"/>
    </location>
</feature>
<feature type="transmembrane region" description="Helical" evidence="1">
    <location>
        <begin position="208"/>
        <end position="228"/>
    </location>
</feature>
<evidence type="ECO:0000313" key="3">
    <source>
        <dbReference type="EMBL" id="TFK96577.1"/>
    </source>
</evidence>
<feature type="transmembrane region" description="Helical" evidence="1">
    <location>
        <begin position="234"/>
        <end position="256"/>
    </location>
</feature>
<dbReference type="EMBL" id="ML178858">
    <property type="protein sequence ID" value="TFK96577.1"/>
    <property type="molecule type" value="Genomic_DNA"/>
</dbReference>
<keyword evidence="1" id="KW-1133">Transmembrane helix</keyword>
<evidence type="ECO:0000313" key="4">
    <source>
        <dbReference type="Proteomes" id="UP000305067"/>
    </source>
</evidence>
<protein>
    <recommendedName>
        <fullName evidence="2">DUF6534 domain-containing protein</fullName>
    </recommendedName>
</protein>
<sequence length="349" mass="38669">MTSQPQTPSLPSLDDTFGAYLLGTYGSTALFGVTCLQAFMYYRSYPYDRPWIKVLVAILLILEVLHVALNITGSYWFLVTNYFKPEHLLKVTWSATASLVDLLFTALIVHGFYAYRIYTMSGGVWWPALTVIILAFGRAGNFFALCIITFKIEYFSKLAPSLKYGPPTLAFSVATDIFIATTLTWHLHKGRSGIKETNSVVKKLMIIAINNCVLTCVVDIMVLIFITIRPDSLIYLGIFILEGNLYTNSLLATLNARKLFSKELSRRNQDPSTLKMTAPKSSEGIGHLAQFGGPRAGGVHSAVVFAPVRQEGSVSTMTELQLATQSEAASSDNQYKKAVVMDESRRVDL</sequence>
<proteinExistence type="predicted"/>
<dbReference type="PANTHER" id="PTHR40465:SF1">
    <property type="entry name" value="DUF6534 DOMAIN-CONTAINING PROTEIN"/>
    <property type="match status" value="1"/>
</dbReference>
<keyword evidence="1" id="KW-0812">Transmembrane</keyword>
<dbReference type="AlphaFoldDB" id="A0A5C3Q5Z6"/>
<feature type="transmembrane region" description="Helical" evidence="1">
    <location>
        <begin position="125"/>
        <end position="150"/>
    </location>
</feature>
<feature type="transmembrane region" description="Helical" evidence="1">
    <location>
        <begin position="54"/>
        <end position="79"/>
    </location>
</feature>